<feature type="region of interest" description="Disordered" evidence="1">
    <location>
        <begin position="225"/>
        <end position="394"/>
    </location>
</feature>
<feature type="compositionally biased region" description="Polar residues" evidence="1">
    <location>
        <begin position="685"/>
        <end position="695"/>
    </location>
</feature>
<gene>
    <name evidence="2" type="ORF">Esi_0263_0039</name>
</gene>
<evidence type="ECO:0008006" key="4">
    <source>
        <dbReference type="Google" id="ProtNLM"/>
    </source>
</evidence>
<dbReference type="EMBL" id="FN649760">
    <property type="protein sequence ID" value="CBJ31556.1"/>
    <property type="molecule type" value="Genomic_DNA"/>
</dbReference>
<feature type="compositionally biased region" description="Basic and acidic residues" evidence="1">
    <location>
        <begin position="436"/>
        <end position="446"/>
    </location>
</feature>
<feature type="compositionally biased region" description="Basic and acidic residues" evidence="1">
    <location>
        <begin position="286"/>
        <end position="307"/>
    </location>
</feature>
<evidence type="ECO:0000313" key="3">
    <source>
        <dbReference type="Proteomes" id="UP000002630"/>
    </source>
</evidence>
<feature type="compositionally biased region" description="Basic and acidic residues" evidence="1">
    <location>
        <begin position="320"/>
        <end position="337"/>
    </location>
</feature>
<feature type="compositionally biased region" description="Basic and acidic residues" evidence="1">
    <location>
        <begin position="535"/>
        <end position="549"/>
    </location>
</feature>
<feature type="compositionally biased region" description="Low complexity" evidence="1">
    <location>
        <begin position="625"/>
        <end position="640"/>
    </location>
</feature>
<organism evidence="2 3">
    <name type="scientific">Ectocarpus siliculosus</name>
    <name type="common">Brown alga</name>
    <name type="synonym">Conferva siliculosa</name>
    <dbReference type="NCBI Taxonomy" id="2880"/>
    <lineage>
        <taxon>Eukaryota</taxon>
        <taxon>Sar</taxon>
        <taxon>Stramenopiles</taxon>
        <taxon>Ochrophyta</taxon>
        <taxon>PX clade</taxon>
        <taxon>Phaeophyceae</taxon>
        <taxon>Ectocarpales</taxon>
        <taxon>Ectocarpaceae</taxon>
        <taxon>Ectocarpus</taxon>
    </lineage>
</organism>
<feature type="compositionally biased region" description="Acidic residues" evidence="1">
    <location>
        <begin position="383"/>
        <end position="394"/>
    </location>
</feature>
<feature type="compositionally biased region" description="Basic and acidic residues" evidence="1">
    <location>
        <begin position="462"/>
        <end position="473"/>
    </location>
</feature>
<protein>
    <recommendedName>
        <fullName evidence="4">Centrosomal protein of 19 kDa</fullName>
    </recommendedName>
</protein>
<feature type="region of interest" description="Disordered" evidence="1">
    <location>
        <begin position="102"/>
        <end position="159"/>
    </location>
</feature>
<dbReference type="STRING" id="2880.D7FU29"/>
<keyword evidence="3" id="KW-1185">Reference proteome</keyword>
<dbReference type="OrthoDB" id="79891at2759"/>
<dbReference type="Proteomes" id="UP000002630">
    <property type="component" value="Unassembled WGS sequence"/>
</dbReference>
<sequence>MSGQIVPKRFGLKYSPKPAIALEYQKPDAGIAIVEVQIEQLSPKTFDVSGVVDALQKKHPCHLGPDMVSVNQLERLVWRLLSEGRAHLPGEYPITPEQMVVNESQHQPSSTTPQKHGHPMQPLLLPKSEDYDSDNSGRLSTGPTPAPTPEVPRVTRDRSEDDGIITSFAPLSAQGDGFHGIRSEEGKHDCDVATAKQQQPSGEIGGGDKQVSAAMVRSTAAAAAAAATGSSVEEAKTGRVREDEEKRDEDSLSPRCGHDEQRRVERELNKDNGERGVDVQVVSRVEASKEEEKKIAGETDTKLVEPREDPEEGDDVINDYADHERAGQHRVSEDNIEGRSSPHTNDDAHVATAAAASTSLEDKTEQKSLLVELGPVGSGSEQNEVEEKEEDIPEIEEELVDGIEIEEFEEGAGDSNRVYVRDGEESGNRLINRTKSNSEDNERADDTGDTADPAVAAVASVRDIETAPERIETGDASGDAVVSTNAKNVAEDFDDGDDSVDDTPPGQDTRSAINSLFKRQTDASAGRTTTPGYSENEHLIVEERRHEDQNSSSEDDVVSASKTTEREPGEMGAAKPPGAPPPPSLPLPSASNERGSLSSLSSPLASPRGLAPLSSLAGLPPPPMGGARQRLGLLGALPPVGGRGLPSLALPGGLKARNAPGQEREDVETKPGEGGDGGLGIQRGFPNSRSRGQRR</sequence>
<feature type="compositionally biased region" description="Basic and acidic residues" evidence="1">
    <location>
        <begin position="662"/>
        <end position="673"/>
    </location>
</feature>
<feature type="compositionally biased region" description="Polar residues" evidence="1">
    <location>
        <begin position="134"/>
        <end position="143"/>
    </location>
</feature>
<evidence type="ECO:0000256" key="1">
    <source>
        <dbReference type="SAM" id="MobiDB-lite"/>
    </source>
</evidence>
<feature type="compositionally biased region" description="Pro residues" evidence="1">
    <location>
        <begin position="577"/>
        <end position="586"/>
    </location>
</feature>
<dbReference type="AlphaFoldDB" id="D7FU29"/>
<feature type="compositionally biased region" description="Basic and acidic residues" evidence="1">
    <location>
        <begin position="233"/>
        <end position="277"/>
    </location>
</feature>
<proteinExistence type="predicted"/>
<accession>D7FU29</accession>
<evidence type="ECO:0000313" key="2">
    <source>
        <dbReference type="EMBL" id="CBJ31556.1"/>
    </source>
</evidence>
<feature type="compositionally biased region" description="Acidic residues" evidence="1">
    <location>
        <begin position="308"/>
        <end position="317"/>
    </location>
</feature>
<feature type="compositionally biased region" description="Low complexity" evidence="1">
    <location>
        <begin position="587"/>
        <end position="618"/>
    </location>
</feature>
<reference evidence="2 3" key="1">
    <citation type="journal article" date="2010" name="Nature">
        <title>The Ectocarpus genome and the independent evolution of multicellularity in brown algae.</title>
        <authorList>
            <person name="Cock J.M."/>
            <person name="Sterck L."/>
            <person name="Rouze P."/>
            <person name="Scornet D."/>
            <person name="Allen A.E."/>
            <person name="Amoutzias G."/>
            <person name="Anthouard V."/>
            <person name="Artiguenave F."/>
            <person name="Aury J.M."/>
            <person name="Badger J.H."/>
            <person name="Beszteri B."/>
            <person name="Billiau K."/>
            <person name="Bonnet E."/>
            <person name="Bothwell J.H."/>
            <person name="Bowler C."/>
            <person name="Boyen C."/>
            <person name="Brownlee C."/>
            <person name="Carrano C.J."/>
            <person name="Charrier B."/>
            <person name="Cho G.Y."/>
            <person name="Coelho S.M."/>
            <person name="Collen J."/>
            <person name="Corre E."/>
            <person name="Da Silva C."/>
            <person name="Delage L."/>
            <person name="Delaroque N."/>
            <person name="Dittami S.M."/>
            <person name="Doulbeau S."/>
            <person name="Elias M."/>
            <person name="Farnham G."/>
            <person name="Gachon C.M."/>
            <person name="Gschloessl B."/>
            <person name="Heesch S."/>
            <person name="Jabbari K."/>
            <person name="Jubin C."/>
            <person name="Kawai H."/>
            <person name="Kimura K."/>
            <person name="Kloareg B."/>
            <person name="Kupper F.C."/>
            <person name="Lang D."/>
            <person name="Le Bail A."/>
            <person name="Leblanc C."/>
            <person name="Lerouge P."/>
            <person name="Lohr M."/>
            <person name="Lopez P.J."/>
            <person name="Martens C."/>
            <person name="Maumus F."/>
            <person name="Michel G."/>
            <person name="Miranda-Saavedra D."/>
            <person name="Morales J."/>
            <person name="Moreau H."/>
            <person name="Motomura T."/>
            <person name="Nagasato C."/>
            <person name="Napoli C.A."/>
            <person name="Nelson D.R."/>
            <person name="Nyvall-Collen P."/>
            <person name="Peters A.F."/>
            <person name="Pommier C."/>
            <person name="Potin P."/>
            <person name="Poulain J."/>
            <person name="Quesneville H."/>
            <person name="Read B."/>
            <person name="Rensing S.A."/>
            <person name="Ritter A."/>
            <person name="Rousvoal S."/>
            <person name="Samanta M."/>
            <person name="Samson G."/>
            <person name="Schroeder D.C."/>
            <person name="Segurens B."/>
            <person name="Strittmatter M."/>
            <person name="Tonon T."/>
            <person name="Tregear J.W."/>
            <person name="Valentin K."/>
            <person name="von Dassow P."/>
            <person name="Yamagishi T."/>
            <person name="Van de Peer Y."/>
            <person name="Wincker P."/>
        </authorList>
    </citation>
    <scope>NUCLEOTIDE SEQUENCE [LARGE SCALE GENOMIC DNA]</scope>
    <source>
        <strain evidence="3">Ec32 / CCAP1310/4</strain>
    </source>
</reference>
<feature type="compositionally biased region" description="Acidic residues" evidence="1">
    <location>
        <begin position="491"/>
        <end position="501"/>
    </location>
</feature>
<feature type="region of interest" description="Disordered" evidence="1">
    <location>
        <begin position="410"/>
        <end position="695"/>
    </location>
</feature>
<feature type="compositionally biased region" description="Polar residues" evidence="1">
    <location>
        <begin position="102"/>
        <end position="114"/>
    </location>
</feature>
<dbReference type="InParanoid" id="D7FU29"/>
<name>D7FU29_ECTSI</name>
<feature type="compositionally biased region" description="Polar residues" evidence="1">
    <location>
        <begin position="506"/>
        <end position="533"/>
    </location>
</feature>